<proteinExistence type="predicted"/>
<keyword evidence="1" id="KW-0812">Transmembrane</keyword>
<gene>
    <name evidence="2" type="ORF">VNO77_22704</name>
</gene>
<keyword evidence="3" id="KW-1185">Reference proteome</keyword>
<evidence type="ECO:0000313" key="2">
    <source>
        <dbReference type="EMBL" id="KAK7328592.1"/>
    </source>
</evidence>
<feature type="transmembrane region" description="Helical" evidence="1">
    <location>
        <begin position="12"/>
        <end position="29"/>
    </location>
</feature>
<keyword evidence="1" id="KW-1133">Transmembrane helix</keyword>
<dbReference type="AlphaFoldDB" id="A0AAN9QB14"/>
<evidence type="ECO:0000256" key="1">
    <source>
        <dbReference type="SAM" id="Phobius"/>
    </source>
</evidence>
<accession>A0AAN9QB14</accession>
<sequence>MILNSKLGEGDLMLGWTLVSLSLCVYIFLEWELSVWVLERENERVGIGLWVNDVAARFVEAYGSCKSDWEWSLLRQKDILRRLLKTDVKIAVNISDGL</sequence>
<dbReference type="EMBL" id="JAYMYQ010000005">
    <property type="protein sequence ID" value="KAK7328592.1"/>
    <property type="molecule type" value="Genomic_DNA"/>
</dbReference>
<protein>
    <submittedName>
        <fullName evidence="2">Uncharacterized protein</fullName>
    </submittedName>
</protein>
<dbReference type="Proteomes" id="UP001367508">
    <property type="component" value="Unassembled WGS sequence"/>
</dbReference>
<reference evidence="2 3" key="1">
    <citation type="submission" date="2024-01" db="EMBL/GenBank/DDBJ databases">
        <title>The genomes of 5 underutilized Papilionoideae crops provide insights into root nodulation and disease resistanc.</title>
        <authorList>
            <person name="Jiang F."/>
        </authorList>
    </citation>
    <scope>NUCLEOTIDE SEQUENCE [LARGE SCALE GENOMIC DNA]</scope>
    <source>
        <strain evidence="2">LVBAO_FW01</strain>
        <tissue evidence="2">Leaves</tissue>
    </source>
</reference>
<keyword evidence="1" id="KW-0472">Membrane</keyword>
<evidence type="ECO:0000313" key="3">
    <source>
        <dbReference type="Proteomes" id="UP001367508"/>
    </source>
</evidence>
<comment type="caution">
    <text evidence="2">The sequence shown here is derived from an EMBL/GenBank/DDBJ whole genome shotgun (WGS) entry which is preliminary data.</text>
</comment>
<organism evidence="2 3">
    <name type="scientific">Canavalia gladiata</name>
    <name type="common">Sword bean</name>
    <name type="synonym">Dolichos gladiatus</name>
    <dbReference type="NCBI Taxonomy" id="3824"/>
    <lineage>
        <taxon>Eukaryota</taxon>
        <taxon>Viridiplantae</taxon>
        <taxon>Streptophyta</taxon>
        <taxon>Embryophyta</taxon>
        <taxon>Tracheophyta</taxon>
        <taxon>Spermatophyta</taxon>
        <taxon>Magnoliopsida</taxon>
        <taxon>eudicotyledons</taxon>
        <taxon>Gunneridae</taxon>
        <taxon>Pentapetalae</taxon>
        <taxon>rosids</taxon>
        <taxon>fabids</taxon>
        <taxon>Fabales</taxon>
        <taxon>Fabaceae</taxon>
        <taxon>Papilionoideae</taxon>
        <taxon>50 kb inversion clade</taxon>
        <taxon>NPAAA clade</taxon>
        <taxon>indigoferoid/millettioid clade</taxon>
        <taxon>Phaseoleae</taxon>
        <taxon>Canavalia</taxon>
    </lineage>
</organism>
<name>A0AAN9QB14_CANGL</name>